<dbReference type="InterPro" id="IPR050679">
    <property type="entry name" value="Bact_HTH_transcr_reg"/>
</dbReference>
<keyword evidence="3" id="KW-0804">Transcription</keyword>
<dbReference type="Pfam" id="PF00392">
    <property type="entry name" value="GntR"/>
    <property type="match status" value="1"/>
</dbReference>
<dbReference type="SMART" id="SM00866">
    <property type="entry name" value="UTRA"/>
    <property type="match status" value="1"/>
</dbReference>
<dbReference type="GO" id="GO:0003677">
    <property type="term" value="F:DNA binding"/>
    <property type="evidence" value="ECO:0007669"/>
    <property type="project" value="UniProtKB-KW"/>
</dbReference>
<dbReference type="SUPFAM" id="SSF64288">
    <property type="entry name" value="Chorismate lyase-like"/>
    <property type="match status" value="1"/>
</dbReference>
<dbReference type="Proteomes" id="UP000184245">
    <property type="component" value="Unassembled WGS sequence"/>
</dbReference>
<sequence length="248" mass="28575">MVTTLDITLDRQSMVPLYYQLKEQIYHLIQTGVLKSGDLLPSESELCDTFGLSRGTVRQAINMLAEKGYVTKERGKGTCVRRPSLNHDLLGDYSFGMGIRKQGLTLKTQTLLKEVIPGKRSITDRLEIDKKSEVIHLIRIRWADEEPWIYEENYLEAAAFPGLEQRNFDTELLTEILVQDYNINLTRVSAFVEPTIINEKYAKLLDLDEGLPALVMDRVIYQHDNKPAIYSHALIRGDRCRYYFSVTR</sequence>
<keyword evidence="6" id="KW-1185">Reference proteome</keyword>
<dbReference type="CDD" id="cd07377">
    <property type="entry name" value="WHTH_GntR"/>
    <property type="match status" value="1"/>
</dbReference>
<dbReference type="GO" id="GO:0045892">
    <property type="term" value="P:negative regulation of DNA-templated transcription"/>
    <property type="evidence" value="ECO:0007669"/>
    <property type="project" value="TreeGrafter"/>
</dbReference>
<name>A0A1M4YZL1_9CLOT</name>
<dbReference type="InterPro" id="IPR036388">
    <property type="entry name" value="WH-like_DNA-bd_sf"/>
</dbReference>
<proteinExistence type="predicted"/>
<keyword evidence="2" id="KW-0238">DNA-binding</keyword>
<protein>
    <submittedName>
        <fullName evidence="5">GntR family transcriptional regulator</fullName>
    </submittedName>
</protein>
<accession>A0A1M4YZL1</accession>
<dbReference type="Gene3D" id="3.40.1410.10">
    <property type="entry name" value="Chorismate lyase-like"/>
    <property type="match status" value="1"/>
</dbReference>
<dbReference type="SMART" id="SM00345">
    <property type="entry name" value="HTH_GNTR"/>
    <property type="match status" value="1"/>
</dbReference>
<dbReference type="Gene3D" id="1.10.10.10">
    <property type="entry name" value="Winged helix-like DNA-binding domain superfamily/Winged helix DNA-binding domain"/>
    <property type="match status" value="1"/>
</dbReference>
<dbReference type="RefSeq" id="WP_072852333.1">
    <property type="nucleotide sequence ID" value="NZ_FQVI01000013.1"/>
</dbReference>
<dbReference type="SUPFAM" id="SSF46785">
    <property type="entry name" value="Winged helix' DNA-binding domain"/>
    <property type="match status" value="1"/>
</dbReference>
<dbReference type="STRING" id="1122155.SAMN02745158_02555"/>
<dbReference type="InterPro" id="IPR036390">
    <property type="entry name" value="WH_DNA-bd_sf"/>
</dbReference>
<organism evidence="5 6">
    <name type="scientific">Lactonifactor longoviformis DSM 17459</name>
    <dbReference type="NCBI Taxonomy" id="1122155"/>
    <lineage>
        <taxon>Bacteria</taxon>
        <taxon>Bacillati</taxon>
        <taxon>Bacillota</taxon>
        <taxon>Clostridia</taxon>
        <taxon>Eubacteriales</taxon>
        <taxon>Clostridiaceae</taxon>
        <taxon>Lactonifactor</taxon>
    </lineage>
</organism>
<dbReference type="InterPro" id="IPR000524">
    <property type="entry name" value="Tscrpt_reg_HTH_GntR"/>
</dbReference>
<evidence type="ECO:0000259" key="4">
    <source>
        <dbReference type="PROSITE" id="PS50949"/>
    </source>
</evidence>
<dbReference type="GO" id="GO:0003700">
    <property type="term" value="F:DNA-binding transcription factor activity"/>
    <property type="evidence" value="ECO:0007669"/>
    <property type="project" value="InterPro"/>
</dbReference>
<dbReference type="PROSITE" id="PS50949">
    <property type="entry name" value="HTH_GNTR"/>
    <property type="match status" value="1"/>
</dbReference>
<reference evidence="5 6" key="1">
    <citation type="submission" date="2016-11" db="EMBL/GenBank/DDBJ databases">
        <authorList>
            <person name="Jaros S."/>
            <person name="Januszkiewicz K."/>
            <person name="Wedrychowicz H."/>
        </authorList>
    </citation>
    <scope>NUCLEOTIDE SEQUENCE [LARGE SCALE GENOMIC DNA]</scope>
    <source>
        <strain evidence="5 6">DSM 17459</strain>
    </source>
</reference>
<dbReference type="PANTHER" id="PTHR44846">
    <property type="entry name" value="MANNOSYL-D-GLYCERATE TRANSPORT/METABOLISM SYSTEM REPRESSOR MNGR-RELATED"/>
    <property type="match status" value="1"/>
</dbReference>
<dbReference type="Pfam" id="PF07702">
    <property type="entry name" value="UTRA"/>
    <property type="match status" value="1"/>
</dbReference>
<gene>
    <name evidence="5" type="ORF">SAMN02745158_02555</name>
</gene>
<evidence type="ECO:0000313" key="5">
    <source>
        <dbReference type="EMBL" id="SHF11007.1"/>
    </source>
</evidence>
<dbReference type="InterPro" id="IPR028978">
    <property type="entry name" value="Chorismate_lyase_/UTRA_dom_sf"/>
</dbReference>
<dbReference type="EMBL" id="FQVI01000013">
    <property type="protein sequence ID" value="SHF11007.1"/>
    <property type="molecule type" value="Genomic_DNA"/>
</dbReference>
<dbReference type="OrthoDB" id="46236at2"/>
<evidence type="ECO:0000256" key="1">
    <source>
        <dbReference type="ARBA" id="ARBA00023015"/>
    </source>
</evidence>
<dbReference type="PANTHER" id="PTHR44846:SF1">
    <property type="entry name" value="MANNOSYL-D-GLYCERATE TRANSPORT_METABOLISM SYSTEM REPRESSOR MNGR-RELATED"/>
    <property type="match status" value="1"/>
</dbReference>
<keyword evidence="1" id="KW-0805">Transcription regulation</keyword>
<dbReference type="PRINTS" id="PR00035">
    <property type="entry name" value="HTHGNTR"/>
</dbReference>
<evidence type="ECO:0000256" key="2">
    <source>
        <dbReference type="ARBA" id="ARBA00023125"/>
    </source>
</evidence>
<evidence type="ECO:0000313" key="6">
    <source>
        <dbReference type="Proteomes" id="UP000184245"/>
    </source>
</evidence>
<dbReference type="AlphaFoldDB" id="A0A1M4YZL1"/>
<feature type="domain" description="HTH gntR-type" evidence="4">
    <location>
        <begin position="15"/>
        <end position="83"/>
    </location>
</feature>
<dbReference type="InterPro" id="IPR011663">
    <property type="entry name" value="UTRA"/>
</dbReference>
<evidence type="ECO:0000256" key="3">
    <source>
        <dbReference type="ARBA" id="ARBA00023163"/>
    </source>
</evidence>